<dbReference type="InterPro" id="IPR000847">
    <property type="entry name" value="LysR_HTH_N"/>
</dbReference>
<dbReference type="PANTHER" id="PTHR30537:SF58">
    <property type="entry name" value="HTH-TYPE TRANSCRIPTIONAL REGULATOR PERR"/>
    <property type="match status" value="1"/>
</dbReference>
<dbReference type="GO" id="GO:0006351">
    <property type="term" value="P:DNA-templated transcription"/>
    <property type="evidence" value="ECO:0007669"/>
    <property type="project" value="TreeGrafter"/>
</dbReference>
<dbReference type="GO" id="GO:0043565">
    <property type="term" value="F:sequence-specific DNA binding"/>
    <property type="evidence" value="ECO:0007669"/>
    <property type="project" value="TreeGrafter"/>
</dbReference>
<dbReference type="Gene3D" id="1.10.10.10">
    <property type="entry name" value="Winged helix-like DNA-binding domain superfamily/Winged helix DNA-binding domain"/>
    <property type="match status" value="1"/>
</dbReference>
<evidence type="ECO:0000256" key="4">
    <source>
        <dbReference type="ARBA" id="ARBA00023163"/>
    </source>
</evidence>
<dbReference type="CDD" id="cd08432">
    <property type="entry name" value="PBP2_GcdR_TrpI_HvrB_AmpR_like"/>
    <property type="match status" value="1"/>
</dbReference>
<dbReference type="InterPro" id="IPR036390">
    <property type="entry name" value="WH_DNA-bd_sf"/>
</dbReference>
<name>A0A7S9Q3K9_9PSED</name>
<dbReference type="AlphaFoldDB" id="A0A7S9Q3K9"/>
<dbReference type="SUPFAM" id="SSF53850">
    <property type="entry name" value="Periplasmic binding protein-like II"/>
    <property type="match status" value="1"/>
</dbReference>
<dbReference type="GO" id="GO:0003700">
    <property type="term" value="F:DNA-binding transcription factor activity"/>
    <property type="evidence" value="ECO:0007669"/>
    <property type="project" value="InterPro"/>
</dbReference>
<dbReference type="PROSITE" id="PS50931">
    <property type="entry name" value="HTH_LYSR"/>
    <property type="match status" value="1"/>
</dbReference>
<dbReference type="InterPro" id="IPR036388">
    <property type="entry name" value="WH-like_DNA-bd_sf"/>
</dbReference>
<evidence type="ECO:0000256" key="2">
    <source>
        <dbReference type="ARBA" id="ARBA00023015"/>
    </source>
</evidence>
<proteinExistence type="inferred from homology"/>
<protein>
    <submittedName>
        <fullName evidence="6">LysR family transcriptional regulator</fullName>
    </submittedName>
</protein>
<organism evidence="6 7">
    <name type="scientific">Pseudomonas fulva</name>
    <dbReference type="NCBI Taxonomy" id="47880"/>
    <lineage>
        <taxon>Bacteria</taxon>
        <taxon>Pseudomonadati</taxon>
        <taxon>Pseudomonadota</taxon>
        <taxon>Gammaproteobacteria</taxon>
        <taxon>Pseudomonadales</taxon>
        <taxon>Pseudomonadaceae</taxon>
        <taxon>Pseudomonas</taxon>
    </lineage>
</organism>
<reference evidence="6 7" key="1">
    <citation type="submission" date="2020-11" db="EMBL/GenBank/DDBJ databases">
        <title>Pseudomonas fulva producing VIM-24.</title>
        <authorList>
            <person name="Liu S."/>
        </authorList>
    </citation>
    <scope>NUCLEOTIDE SEQUENCE [LARGE SCALE GENOMIC DNA]</scope>
    <source>
        <strain evidence="6 7">ZDHY414</strain>
    </source>
</reference>
<dbReference type="Pfam" id="PF00126">
    <property type="entry name" value="HTH_1"/>
    <property type="match status" value="1"/>
</dbReference>
<dbReference type="PANTHER" id="PTHR30537">
    <property type="entry name" value="HTH-TYPE TRANSCRIPTIONAL REGULATOR"/>
    <property type="match status" value="1"/>
</dbReference>
<evidence type="ECO:0000313" key="7">
    <source>
        <dbReference type="Proteomes" id="UP000594430"/>
    </source>
</evidence>
<dbReference type="Pfam" id="PF03466">
    <property type="entry name" value="LysR_substrate"/>
    <property type="match status" value="1"/>
</dbReference>
<keyword evidence="2" id="KW-0805">Transcription regulation</keyword>
<feature type="domain" description="HTH lysR-type" evidence="5">
    <location>
        <begin position="24"/>
        <end position="81"/>
    </location>
</feature>
<dbReference type="FunFam" id="3.40.190.10:FF:000017">
    <property type="entry name" value="Glycine cleavage system transcriptional activator"/>
    <property type="match status" value="1"/>
</dbReference>
<dbReference type="InterPro" id="IPR005119">
    <property type="entry name" value="LysR_subst-bd"/>
</dbReference>
<gene>
    <name evidence="6" type="ORF">IZU98_02885</name>
</gene>
<keyword evidence="3" id="KW-0238">DNA-binding</keyword>
<sequence length="319" mass="35102">MTLTKDPFASVPEQNSSVDVFRRLPLSALRVFEAAGRTCSFAEAAKEMGLSSSAVSHAIRKLEAAAQIVLFTRNTRTVTLTTEGRLVLDYVQRGLAEMSRGFAMASRKAPPPLRLHIAPTFATQWLVPRLSSFVTVYPHIDLRISASTDYATFENDEFDLDIVYGQPAPSSNEVVPLVIEELTPMCSPALAPTIRVVQDLYTQTLIQSDGQSIQWKGWFAANNLPTPTQFGLAFDRSSMGISAAVDGLGVVLESTLLAAREIAEGKLVCPLQGSTNSVNYVAHYLVYPRQNRQQDAFEQFKTWLLQELGQTVPLSSKMQ</sequence>
<dbReference type="Gene3D" id="3.40.190.10">
    <property type="entry name" value="Periplasmic binding protein-like II"/>
    <property type="match status" value="2"/>
</dbReference>
<evidence type="ECO:0000259" key="5">
    <source>
        <dbReference type="PROSITE" id="PS50931"/>
    </source>
</evidence>
<dbReference type="RefSeq" id="WP_196110365.1">
    <property type="nucleotide sequence ID" value="NZ_CP064943.1"/>
</dbReference>
<dbReference type="Proteomes" id="UP000594430">
    <property type="component" value="Chromosome"/>
</dbReference>
<dbReference type="SUPFAM" id="SSF46785">
    <property type="entry name" value="Winged helix' DNA-binding domain"/>
    <property type="match status" value="1"/>
</dbReference>
<evidence type="ECO:0000256" key="3">
    <source>
        <dbReference type="ARBA" id="ARBA00023125"/>
    </source>
</evidence>
<accession>A0A7S9Q3K9</accession>
<evidence type="ECO:0000256" key="1">
    <source>
        <dbReference type="ARBA" id="ARBA00009437"/>
    </source>
</evidence>
<keyword evidence="4" id="KW-0804">Transcription</keyword>
<dbReference type="InterPro" id="IPR058163">
    <property type="entry name" value="LysR-type_TF_proteobact-type"/>
</dbReference>
<evidence type="ECO:0000313" key="6">
    <source>
        <dbReference type="EMBL" id="QPH49693.1"/>
    </source>
</evidence>
<comment type="similarity">
    <text evidence="1">Belongs to the LysR transcriptional regulatory family.</text>
</comment>
<dbReference type="EMBL" id="CP064946">
    <property type="protein sequence ID" value="QPH49693.1"/>
    <property type="molecule type" value="Genomic_DNA"/>
</dbReference>